<dbReference type="SUPFAM" id="SSF52172">
    <property type="entry name" value="CheY-like"/>
    <property type="match status" value="1"/>
</dbReference>
<gene>
    <name evidence="4" type="ORF">A4S02_00150</name>
</gene>
<evidence type="ECO:0000256" key="1">
    <source>
        <dbReference type="ARBA" id="ARBA00022553"/>
    </source>
</evidence>
<dbReference type="InterPro" id="IPR050595">
    <property type="entry name" value="Bact_response_regulator"/>
</dbReference>
<dbReference type="Proteomes" id="UP000175973">
    <property type="component" value="Chromosome"/>
</dbReference>
<keyword evidence="5" id="KW-1185">Reference proteome</keyword>
<dbReference type="PANTHER" id="PTHR44591">
    <property type="entry name" value="STRESS RESPONSE REGULATOR PROTEIN 1"/>
    <property type="match status" value="1"/>
</dbReference>
<feature type="modified residue" description="4-aspartylphosphate" evidence="2">
    <location>
        <position position="36"/>
    </location>
</feature>
<proteinExistence type="predicted"/>
<dbReference type="KEGG" id="aasc:A4S02_00150"/>
<protein>
    <recommendedName>
        <fullName evidence="3">Response regulatory domain-containing protein</fullName>
    </recommendedName>
</protein>
<accession>A0A1D8QSW7</accession>
<dbReference type="InterPro" id="IPR001789">
    <property type="entry name" value="Sig_transdc_resp-reg_receiver"/>
</dbReference>
<dbReference type="GO" id="GO:0000160">
    <property type="term" value="P:phosphorelay signal transduction system"/>
    <property type="evidence" value="ECO:0007669"/>
    <property type="project" value="InterPro"/>
</dbReference>
<dbReference type="PROSITE" id="PS50110">
    <property type="entry name" value="RESPONSE_REGULATORY"/>
    <property type="match status" value="1"/>
</dbReference>
<dbReference type="Gene3D" id="3.40.50.2300">
    <property type="match status" value="1"/>
</dbReference>
<evidence type="ECO:0000259" key="3">
    <source>
        <dbReference type="PROSITE" id="PS50110"/>
    </source>
</evidence>
<evidence type="ECO:0000256" key="2">
    <source>
        <dbReference type="PROSITE-ProRule" id="PRU00169"/>
    </source>
</evidence>
<dbReference type="InterPro" id="IPR011006">
    <property type="entry name" value="CheY-like_superfamily"/>
</dbReference>
<evidence type="ECO:0000313" key="4">
    <source>
        <dbReference type="EMBL" id="AOW45425.1"/>
    </source>
</evidence>
<dbReference type="SMART" id="SM00448">
    <property type="entry name" value="REC"/>
    <property type="match status" value="1"/>
</dbReference>
<organism evidence="4 5">
    <name type="scientific">Acetobacter ascendens</name>
    <dbReference type="NCBI Taxonomy" id="481146"/>
    <lineage>
        <taxon>Bacteria</taxon>
        <taxon>Pseudomonadati</taxon>
        <taxon>Pseudomonadota</taxon>
        <taxon>Alphaproteobacteria</taxon>
        <taxon>Acetobacterales</taxon>
        <taxon>Acetobacteraceae</taxon>
        <taxon>Acetobacter</taxon>
    </lineage>
</organism>
<feature type="domain" description="Response regulatory" evidence="3">
    <location>
        <begin position="1"/>
        <end position="102"/>
    </location>
</feature>
<sequence>MRELLERCGFNVRDFESGQECLDCLNIACPDLLLLDLTMPEMDGRELALRIRQTSTAHIPIMFLTGNLVESANRHVASLEDCPVIGKPVNLSILIQEIGKILSLTWVFPHSEITSQPEQAKLQEPVSHLLEQDRLYLLAALNGGNLKQLREKLASLQSEKPMLQDILAPLVKMAATYQLEALRIQLEQDEA</sequence>
<dbReference type="AlphaFoldDB" id="A0A1D8QSW7"/>
<evidence type="ECO:0000313" key="5">
    <source>
        <dbReference type="Proteomes" id="UP000175973"/>
    </source>
</evidence>
<dbReference type="PANTHER" id="PTHR44591:SF21">
    <property type="entry name" value="TWO-COMPONENT RESPONSE REGULATOR"/>
    <property type="match status" value="1"/>
</dbReference>
<keyword evidence="1 2" id="KW-0597">Phosphoprotein</keyword>
<dbReference type="RefSeq" id="WP_070322582.1">
    <property type="nucleotide sequence ID" value="NZ_CP015164.1"/>
</dbReference>
<reference evidence="5" key="1">
    <citation type="submission" date="2016-04" db="EMBL/GenBank/DDBJ databases">
        <authorList>
            <person name="Jeon C.O."/>
            <person name="Cho G.Y."/>
            <person name="Jeong H.I."/>
            <person name="Kim K.H."/>
        </authorList>
    </citation>
    <scope>NUCLEOTIDE SEQUENCE [LARGE SCALE GENOMIC DNA]</scope>
    <source>
        <strain evidence="5">LMG 1590</strain>
    </source>
</reference>
<name>A0A1D8QSW7_9PROT</name>
<dbReference type="CDD" id="cd17546">
    <property type="entry name" value="REC_hyHK_CKI1_RcsC-like"/>
    <property type="match status" value="1"/>
</dbReference>
<dbReference type="Pfam" id="PF00072">
    <property type="entry name" value="Response_reg"/>
    <property type="match status" value="1"/>
</dbReference>
<dbReference type="EMBL" id="CP015164">
    <property type="protein sequence ID" value="AOW45425.1"/>
    <property type="molecule type" value="Genomic_DNA"/>
</dbReference>